<dbReference type="RefSeq" id="WP_212689967.1">
    <property type="nucleotide sequence ID" value="NZ_CP058561.1"/>
</dbReference>
<proteinExistence type="predicted"/>
<dbReference type="Pfam" id="PF12833">
    <property type="entry name" value="HTH_18"/>
    <property type="match status" value="1"/>
</dbReference>
<dbReference type="Proteomes" id="UP000677305">
    <property type="component" value="Chromosome"/>
</dbReference>
<keyword evidence="1" id="KW-0805">Transcription regulation</keyword>
<keyword evidence="3" id="KW-0804">Transcription</keyword>
<dbReference type="GO" id="GO:0043565">
    <property type="term" value="F:sequence-specific DNA binding"/>
    <property type="evidence" value="ECO:0007669"/>
    <property type="project" value="InterPro"/>
</dbReference>
<dbReference type="InterPro" id="IPR003313">
    <property type="entry name" value="AraC-bd"/>
</dbReference>
<dbReference type="EMBL" id="CP058561">
    <property type="protein sequence ID" value="QUH29707.1"/>
    <property type="molecule type" value="Genomic_DNA"/>
</dbReference>
<dbReference type="AlphaFoldDB" id="A0A8J8SCF9"/>
<gene>
    <name evidence="5" type="ORF">HYG85_12655</name>
</gene>
<evidence type="ECO:0000313" key="6">
    <source>
        <dbReference type="Proteomes" id="UP000677305"/>
    </source>
</evidence>
<dbReference type="SUPFAM" id="SSF51215">
    <property type="entry name" value="Regulatory protein AraC"/>
    <property type="match status" value="1"/>
</dbReference>
<dbReference type="InterPro" id="IPR018062">
    <property type="entry name" value="HTH_AraC-typ_CS"/>
</dbReference>
<evidence type="ECO:0000256" key="2">
    <source>
        <dbReference type="ARBA" id="ARBA00023125"/>
    </source>
</evidence>
<evidence type="ECO:0000313" key="5">
    <source>
        <dbReference type="EMBL" id="QUH29707.1"/>
    </source>
</evidence>
<dbReference type="Gene3D" id="2.60.120.10">
    <property type="entry name" value="Jelly Rolls"/>
    <property type="match status" value="1"/>
</dbReference>
<reference evidence="5 6" key="1">
    <citation type="submission" date="2020-07" db="EMBL/GenBank/DDBJ databases">
        <title>Vallitalea guaymasensis genome.</title>
        <authorList>
            <person name="Postec A."/>
        </authorList>
    </citation>
    <scope>NUCLEOTIDE SEQUENCE [LARGE SCALE GENOMIC DNA]</scope>
    <source>
        <strain evidence="5 6">Ra1766G1</strain>
    </source>
</reference>
<name>A0A8J8SCF9_9FIRM</name>
<dbReference type="KEGG" id="vgu:HYG85_12655"/>
<protein>
    <submittedName>
        <fullName evidence="5">Helix-turn-helix transcriptional regulator</fullName>
    </submittedName>
</protein>
<dbReference type="Gene3D" id="1.10.10.60">
    <property type="entry name" value="Homeodomain-like"/>
    <property type="match status" value="2"/>
</dbReference>
<dbReference type="PANTHER" id="PTHR43280:SF34">
    <property type="entry name" value="ARAC-FAMILY TRANSCRIPTIONAL REGULATOR"/>
    <property type="match status" value="1"/>
</dbReference>
<sequence>MSKIIEEKGYLQTEYVRESNFPLSLYNCGVDSINSLRPHYHDNFEIIYIKEGKINIRIGNETYYSEGENIFFSNMFQVHSVQSADGLESKFHAILFDKQMLDTINMNDYYMNYIKPFLVGEKRFPAMISSNSDLYKRLTQSLNLIINEYNAKERAYEVFIKTEIERIFASMVRYCESLDSSDGDGFSVLHKKIMDDMWEYVQSNYQRDISLDEISKVLNINKHYFCRLIKKLTGKPFTQLLNMHRIHQAEIMLKETDIPVSEVLEISGFSNQSYFNRMYVKYTGKTPTGTRKGSTNPQ</sequence>
<evidence type="ECO:0000259" key="4">
    <source>
        <dbReference type="PROSITE" id="PS01124"/>
    </source>
</evidence>
<dbReference type="InterPro" id="IPR009057">
    <property type="entry name" value="Homeodomain-like_sf"/>
</dbReference>
<evidence type="ECO:0000256" key="3">
    <source>
        <dbReference type="ARBA" id="ARBA00023163"/>
    </source>
</evidence>
<dbReference type="SUPFAM" id="SSF46689">
    <property type="entry name" value="Homeodomain-like"/>
    <property type="match status" value="2"/>
</dbReference>
<accession>A0A8J8SCF9</accession>
<dbReference type="InterPro" id="IPR014710">
    <property type="entry name" value="RmlC-like_jellyroll"/>
</dbReference>
<dbReference type="InterPro" id="IPR018060">
    <property type="entry name" value="HTH_AraC"/>
</dbReference>
<keyword evidence="6" id="KW-1185">Reference proteome</keyword>
<dbReference type="GO" id="GO:0003700">
    <property type="term" value="F:DNA-binding transcription factor activity"/>
    <property type="evidence" value="ECO:0007669"/>
    <property type="project" value="InterPro"/>
</dbReference>
<dbReference type="PANTHER" id="PTHR43280">
    <property type="entry name" value="ARAC-FAMILY TRANSCRIPTIONAL REGULATOR"/>
    <property type="match status" value="1"/>
</dbReference>
<evidence type="ECO:0000256" key="1">
    <source>
        <dbReference type="ARBA" id="ARBA00023015"/>
    </source>
</evidence>
<dbReference type="SMART" id="SM00342">
    <property type="entry name" value="HTH_ARAC"/>
    <property type="match status" value="1"/>
</dbReference>
<keyword evidence="2" id="KW-0238">DNA-binding</keyword>
<dbReference type="PROSITE" id="PS01124">
    <property type="entry name" value="HTH_ARAC_FAMILY_2"/>
    <property type="match status" value="1"/>
</dbReference>
<dbReference type="PROSITE" id="PS00041">
    <property type="entry name" value="HTH_ARAC_FAMILY_1"/>
    <property type="match status" value="1"/>
</dbReference>
<dbReference type="InterPro" id="IPR037923">
    <property type="entry name" value="HTH-like"/>
</dbReference>
<feature type="domain" description="HTH araC/xylS-type" evidence="4">
    <location>
        <begin position="195"/>
        <end position="293"/>
    </location>
</feature>
<organism evidence="5 6">
    <name type="scientific">Vallitalea guaymasensis</name>
    <dbReference type="NCBI Taxonomy" id="1185412"/>
    <lineage>
        <taxon>Bacteria</taxon>
        <taxon>Bacillati</taxon>
        <taxon>Bacillota</taxon>
        <taxon>Clostridia</taxon>
        <taxon>Lachnospirales</taxon>
        <taxon>Vallitaleaceae</taxon>
        <taxon>Vallitalea</taxon>
    </lineage>
</organism>
<dbReference type="Pfam" id="PF02311">
    <property type="entry name" value="AraC_binding"/>
    <property type="match status" value="1"/>
</dbReference>